<dbReference type="Proteomes" id="UP000032142">
    <property type="component" value="Unassembled WGS sequence"/>
</dbReference>
<sequence>MRQWVSTYYFELSDEALGAKLVCFGWILVSVRVRVMLIGVIERSGIMKSIWKYRMWNEIDTYGLCDIL</sequence>
<gene>
    <name evidence="1" type="ORF">F383_24265</name>
</gene>
<reference evidence="2" key="1">
    <citation type="submission" date="2014-09" db="EMBL/GenBank/DDBJ databases">
        <authorList>
            <person name="Mudge J."/>
            <person name="Ramaraj T."/>
            <person name="Lindquist I.E."/>
            <person name="Bharti A.K."/>
            <person name="Sundararajan A."/>
            <person name="Cameron C.T."/>
            <person name="Woodward J.E."/>
            <person name="May G.D."/>
            <person name="Brubaker C."/>
            <person name="Broadhvest J."/>
            <person name="Wilkins T.A."/>
        </authorList>
    </citation>
    <scope>NUCLEOTIDE SEQUENCE</scope>
    <source>
        <strain evidence="2">cv. AKA8401</strain>
    </source>
</reference>
<evidence type="ECO:0000313" key="1">
    <source>
        <dbReference type="EMBL" id="KHG19250.1"/>
    </source>
</evidence>
<dbReference type="EMBL" id="KN412572">
    <property type="protein sequence ID" value="KHG19250.1"/>
    <property type="molecule type" value="Genomic_DNA"/>
</dbReference>
<proteinExistence type="predicted"/>
<name>A0A0B0P2H8_GOSAR</name>
<accession>A0A0B0P2H8</accession>
<dbReference type="AlphaFoldDB" id="A0A0B0P2H8"/>
<keyword evidence="2" id="KW-1185">Reference proteome</keyword>
<evidence type="ECO:0000313" key="2">
    <source>
        <dbReference type="Proteomes" id="UP000032142"/>
    </source>
</evidence>
<protein>
    <submittedName>
        <fullName evidence="1">Uncharacterized protein</fullName>
    </submittedName>
</protein>
<organism evidence="1 2">
    <name type="scientific">Gossypium arboreum</name>
    <name type="common">Tree cotton</name>
    <name type="synonym">Gossypium nanking</name>
    <dbReference type="NCBI Taxonomy" id="29729"/>
    <lineage>
        <taxon>Eukaryota</taxon>
        <taxon>Viridiplantae</taxon>
        <taxon>Streptophyta</taxon>
        <taxon>Embryophyta</taxon>
        <taxon>Tracheophyta</taxon>
        <taxon>Spermatophyta</taxon>
        <taxon>Magnoliopsida</taxon>
        <taxon>eudicotyledons</taxon>
        <taxon>Gunneridae</taxon>
        <taxon>Pentapetalae</taxon>
        <taxon>rosids</taxon>
        <taxon>malvids</taxon>
        <taxon>Malvales</taxon>
        <taxon>Malvaceae</taxon>
        <taxon>Malvoideae</taxon>
        <taxon>Gossypium</taxon>
    </lineage>
</organism>